<comment type="caution">
    <text evidence="1">The sequence shown here is derived from an EMBL/GenBank/DDBJ whole genome shotgun (WGS) entry which is preliminary data.</text>
</comment>
<dbReference type="Proteomes" id="UP000738376">
    <property type="component" value="Unassembled WGS sequence"/>
</dbReference>
<organism evidence="1 2">
    <name type="scientific">Pseudanabaena yagii GIHE-NHR1</name>
    <dbReference type="NCBI Taxonomy" id="2722753"/>
    <lineage>
        <taxon>Bacteria</taxon>
        <taxon>Bacillati</taxon>
        <taxon>Cyanobacteriota</taxon>
        <taxon>Cyanophyceae</taxon>
        <taxon>Pseudanabaenales</taxon>
        <taxon>Pseudanabaenaceae</taxon>
        <taxon>Pseudanabaena</taxon>
        <taxon>Pseudanabaena yagii</taxon>
    </lineage>
</organism>
<dbReference type="InterPro" id="IPR009387">
    <property type="entry name" value="HigB-2"/>
</dbReference>
<name>A0ABX1LSP8_9CYAN</name>
<evidence type="ECO:0000313" key="2">
    <source>
        <dbReference type="Proteomes" id="UP000738376"/>
    </source>
</evidence>
<reference evidence="1 2" key="1">
    <citation type="submission" date="2020-03" db="EMBL/GenBank/DDBJ databases">
        <title>Draft Genome Sequence of 2-Methylisoborneol Producing Pseudanabaena yagii Strain GIHE-NHR1 Isolated from North Han River in South Korea.</title>
        <authorList>
            <person name="Jeong J."/>
        </authorList>
    </citation>
    <scope>NUCLEOTIDE SEQUENCE [LARGE SCALE GENOMIC DNA]</scope>
    <source>
        <strain evidence="1 2">GIHE-NHR1</strain>
    </source>
</reference>
<evidence type="ECO:0000313" key="1">
    <source>
        <dbReference type="EMBL" id="NMF59165.1"/>
    </source>
</evidence>
<protein>
    <submittedName>
        <fullName evidence="1">Type II toxin-antitoxin system RelE/ParE family toxin</fullName>
    </submittedName>
</protein>
<dbReference type="EMBL" id="JAAVJL010000001">
    <property type="protein sequence ID" value="NMF59165.1"/>
    <property type="molecule type" value="Genomic_DNA"/>
</dbReference>
<sequence length="115" mass="13269">MMSIDPLVELKFSEEFKNKLRDLSKKYRNIRADLQPVLDDLQAGNFQGDQIANVGYTVFKLRIKNRDNKKGKSAGYRVIYYVKTATSVFLVTIYSKSEQSNIPAAEIRRILANYE</sequence>
<proteinExistence type="predicted"/>
<accession>A0ABX1LSP8</accession>
<keyword evidence="2" id="KW-1185">Reference proteome</keyword>
<gene>
    <name evidence="1" type="ORF">HC246_14365</name>
</gene>
<dbReference type="Pfam" id="PF06296">
    <property type="entry name" value="RelE"/>
    <property type="match status" value="1"/>
</dbReference>